<dbReference type="GO" id="GO:0009253">
    <property type="term" value="P:peptidoglycan catabolic process"/>
    <property type="evidence" value="ECO:0007669"/>
    <property type="project" value="InterPro"/>
</dbReference>
<dbReference type="GO" id="GO:0008745">
    <property type="term" value="F:N-acetylmuramoyl-L-alanine amidase activity"/>
    <property type="evidence" value="ECO:0007669"/>
    <property type="project" value="InterPro"/>
</dbReference>
<sequence length="936" mass="99298">MATVAKSSKINFYKFVQVKEPSATAVKKSGGNITLTKTLNKNTVAINRIGLTLNSIAKIAVDLKKVALAQYNASVLRPSFDPSYTTPQKKQKEDKGGGLGVALKTPGFLEGIMNLLGGLVRLTIGTTVLKWLGDPRNIEKIKNVLEVIKKVVNFIFKISKFGVLTTIDGLYDLLKDDASPLERVGGLFKALTGLGTLMLGLRWLKNPTRIITDFGNTLIFLHNNLIKGRRGLLGRAGALGLVAAGAFAGYKVYNYLKDGETTATTADEGQEPANKPEGFSKGGAVKVPQKSGGGWINGPQSGYPVSLDGGRSTSFIGHGREYVARKSNGGAFVIPFNTPGTKTQPHLTDKRLGEAKSQGFDIGGLVGGGFKPGKGFKSPVGDTVLPSFAPESKNYAKGGKIPGFAQGGNLGRQIYLHWTAGTHQWRNGPYHTTVQGDGSLYKHLPYDRHTAHTYYRNTGNVGLSVAAMKDWNWESYGPTQPQLEGLMAEAANIAKNWGWKASDVSIKNVMTHAEAASNKDGRSPHDNYGPQFWGGTGERSDLHKLKRNDPDGSGGDKLRQMMKKYMGMQNPPLLREVGPGSSSGGRTGAMNSSEYNLLQRLVLAEAGGEGKLGMALVARSVLNRAGLIQSGKVGPGMFSAKDKSVTGVIMGRNQYQPVRDGGINKPRNAQQMADAKAAIEMARNPASLRGNLEAEGLQAAQINYLMASTGFRTGSAFNDPSQNVNVVKYKNHYFNTAGNKDVKHHLAEIENGGTGGGHGSGDYGPSGNTQGTSFGSIGKLFLGEDTSVPTSKASGYTYGNAARRGQSGRRANGAAGPDAISAGSDVQRRRIQQTTDERNDARRKINERTREMMAAALEAVGQQNGMNAQMIASAQQAIQQMQARSAPQQPQFIPSGGGISGAAVGGAIGGRTGAAIGGTAAAVLNSFNNPLKGIFR</sequence>
<organism evidence="2">
    <name type="scientific">Synechococcus phage QB2</name>
    <dbReference type="NCBI Taxonomy" id="3159453"/>
    <lineage>
        <taxon>Viruses</taxon>
        <taxon>Duplodnaviria</taxon>
        <taxon>Heunggongvirae</taxon>
        <taxon>Uroviricota</taxon>
        <taxon>Caudoviricetes</taxon>
        <taxon>Pantevenvirales</taxon>
        <taxon>Kyanoviridae</taxon>
    </lineage>
</organism>
<feature type="region of interest" description="Disordered" evidence="1">
    <location>
        <begin position="264"/>
        <end position="283"/>
    </location>
</feature>
<reference evidence="2" key="1">
    <citation type="submission" date="2024-05" db="EMBL/GenBank/DDBJ databases">
        <authorList>
            <person name="Su C."/>
        </authorList>
    </citation>
    <scope>NUCLEOTIDE SEQUENCE</scope>
</reference>
<feature type="compositionally biased region" description="Gly residues" evidence="1">
    <location>
        <begin position="752"/>
        <end position="764"/>
    </location>
</feature>
<feature type="region of interest" description="Disordered" evidence="1">
    <location>
        <begin position="791"/>
        <end position="841"/>
    </location>
</feature>
<evidence type="ECO:0000256" key="1">
    <source>
        <dbReference type="SAM" id="MobiDB-lite"/>
    </source>
</evidence>
<feature type="region of interest" description="Disordered" evidence="1">
    <location>
        <begin position="515"/>
        <end position="556"/>
    </location>
</feature>
<protein>
    <recommendedName>
        <fullName evidence="3">N-acetylmuramoyl-L-alanine amidase domain-containing protein</fullName>
    </recommendedName>
</protein>
<feature type="compositionally biased region" description="Basic and acidic residues" evidence="1">
    <location>
        <begin position="538"/>
        <end position="556"/>
    </location>
</feature>
<accession>A0AAU8EJW2</accession>
<name>A0AAU8EJW2_9CAUD</name>
<evidence type="ECO:0000313" key="2">
    <source>
        <dbReference type="EMBL" id="XCH00439.1"/>
    </source>
</evidence>
<dbReference type="Gene3D" id="1.10.10.2520">
    <property type="entry name" value="Cell wall hydrolase SleB, domain 1"/>
    <property type="match status" value="1"/>
</dbReference>
<dbReference type="Gene3D" id="3.40.80.10">
    <property type="entry name" value="Peptidoglycan recognition protein-like"/>
    <property type="match status" value="1"/>
</dbReference>
<dbReference type="InterPro" id="IPR042047">
    <property type="entry name" value="SleB_dom1"/>
</dbReference>
<feature type="region of interest" description="Disordered" evidence="1">
    <location>
        <begin position="749"/>
        <end position="770"/>
    </location>
</feature>
<evidence type="ECO:0008006" key="3">
    <source>
        <dbReference type="Google" id="ProtNLM"/>
    </source>
</evidence>
<dbReference type="InterPro" id="IPR036505">
    <property type="entry name" value="Amidase/PGRP_sf"/>
</dbReference>
<dbReference type="EMBL" id="PP861117">
    <property type="protein sequence ID" value="XCH00439.1"/>
    <property type="molecule type" value="Genomic_DNA"/>
</dbReference>
<dbReference type="SUPFAM" id="SSF55846">
    <property type="entry name" value="N-acetylmuramoyl-L-alanine amidase-like"/>
    <property type="match status" value="1"/>
</dbReference>
<proteinExistence type="predicted"/>